<dbReference type="GO" id="GO:0007165">
    <property type="term" value="P:signal transduction"/>
    <property type="evidence" value="ECO:0007669"/>
    <property type="project" value="InterPro"/>
</dbReference>
<feature type="compositionally biased region" description="Low complexity" evidence="2">
    <location>
        <begin position="721"/>
        <end position="736"/>
    </location>
</feature>
<feature type="compositionally biased region" description="Low complexity" evidence="2">
    <location>
        <begin position="794"/>
        <end position="810"/>
    </location>
</feature>
<reference evidence="4 5" key="1">
    <citation type="journal article" date="2011" name="J. Gen. Appl. Microbiol.">
        <title>Draft genome sequencing of the enigmatic yeast Saitoella complicata.</title>
        <authorList>
            <person name="Nishida H."/>
            <person name="Hamamoto M."/>
            <person name="Sugiyama J."/>
        </authorList>
    </citation>
    <scope>NUCLEOTIDE SEQUENCE [LARGE SCALE GENOMIC DNA]</scope>
    <source>
        <strain evidence="4 5">NRRL Y-17804</strain>
    </source>
</reference>
<dbReference type="InterPro" id="IPR000198">
    <property type="entry name" value="RhoGAP_dom"/>
</dbReference>
<dbReference type="Pfam" id="PF00620">
    <property type="entry name" value="RhoGAP"/>
    <property type="match status" value="1"/>
</dbReference>
<feature type="compositionally biased region" description="Basic and acidic residues" evidence="2">
    <location>
        <begin position="605"/>
        <end position="620"/>
    </location>
</feature>
<dbReference type="GO" id="GO:0005938">
    <property type="term" value="C:cell cortex"/>
    <property type="evidence" value="ECO:0007669"/>
    <property type="project" value="TreeGrafter"/>
</dbReference>
<evidence type="ECO:0000313" key="5">
    <source>
        <dbReference type="Proteomes" id="UP000033140"/>
    </source>
</evidence>
<dbReference type="PROSITE" id="PS50238">
    <property type="entry name" value="RHOGAP"/>
    <property type="match status" value="1"/>
</dbReference>
<dbReference type="GO" id="GO:0032153">
    <property type="term" value="C:cell division site"/>
    <property type="evidence" value="ECO:0007669"/>
    <property type="project" value="UniProtKB-ARBA"/>
</dbReference>
<gene>
    <name evidence="4" type="ORF">G7K_6433-t1</name>
</gene>
<feature type="compositionally biased region" description="Polar residues" evidence="2">
    <location>
        <begin position="842"/>
        <end position="853"/>
    </location>
</feature>
<dbReference type="SUPFAM" id="SSF48350">
    <property type="entry name" value="GTPase activation domain, GAP"/>
    <property type="match status" value="1"/>
</dbReference>
<sequence>MCGSGPPADARIERLDKGSIGIFAYHSVRLLRVSVIRERFLGSLGLRGNVIFVEPSRRDSSRKLQIHDKSFQFTVRSRRSLHTFTQDAYSPIISVKRSRCQSLNLAKHQRAAFNHNISQLQLNTQASPRLIQDRIIASSLVQWWKQFKTKPAKKPEGPKGIFNVPLQESIKYAHVAISLTDPNGESFVYGYIPIVIAKCGVFLKSQGLDTEGVFRISGSAKRIKELQLIFDSPPKYGKNMDWRGYTVHDAANVLRRYLNQLPEPIVPHDFYEQFRSPIVEEPYNETHAIEAYQYLICLLPSLNRQLLLYILDLLAVFASKANENLMTAENLAAIFQPGIISHPNHDMSPDEYRICQKVLIFLIEHQDHFLLGMGPTGMHQQPPTPPGETRGARRQTALGMGMPPQKAADLRRSRTITPTNSVANAAAVRRNASITSSRVGSPSGHGSSVANVSRSNTLPSKRRMVPGTAAGGAVMTPTREGKTGSPSIHGSPSPLGPGTPVDKSPRPSGQVEREDVDEPGVGVEAVQVQVQVQTPPQQQQGFARPLVNPLHHEAAATALERGMQTGEVVSECVPPSTPAVVPVAMAPALKITRPGLMARSSSYQEDLHPSPPRDDITHAGLDTHQHPREELADVKVPYTTLEVESSPAPSAPVSSPSSPSKLHNLGQRLSFGLRHKKSEDSHTPTSSVTSLGSSQVPWTASPVRGASPLHYPPSLTPGHVQTQPSLQPQPLQLTTSGQLAYQHQPQRHTRLHSNSLSSTEFSASAASSRRSSVVSVTGQGMESSSGRLRAQTSLPGLQQQGQGRPGIGQRVPSASNLRPEDAIGMSIPHSGSEGREVRNKDSQGSLGMMSTSPAGKLGQWFRKKRSERGSISSKVCGFGSEKLMGIWVIG</sequence>
<protein>
    <recommendedName>
        <fullName evidence="3">Rho-GAP domain-containing protein</fullName>
    </recommendedName>
</protein>
<feature type="compositionally biased region" description="Polar residues" evidence="2">
    <location>
        <begin position="777"/>
        <end position="793"/>
    </location>
</feature>
<feature type="compositionally biased region" description="Low complexity" evidence="2">
    <location>
        <begin position="753"/>
        <end position="776"/>
    </location>
</feature>
<feature type="region of interest" description="Disordered" evidence="2">
    <location>
        <begin position="423"/>
        <end position="519"/>
    </location>
</feature>
<evidence type="ECO:0000259" key="3">
    <source>
        <dbReference type="PROSITE" id="PS50238"/>
    </source>
</evidence>
<accession>A0A0E9NSD9</accession>
<keyword evidence="5" id="KW-1185">Reference proteome</keyword>
<dbReference type="OMA" id="PRDDITH"/>
<dbReference type="GO" id="GO:0060237">
    <property type="term" value="P:regulation of fungal-type cell wall organization"/>
    <property type="evidence" value="ECO:0007669"/>
    <property type="project" value="TreeGrafter"/>
</dbReference>
<feature type="compositionally biased region" description="Polar residues" evidence="2">
    <location>
        <begin position="434"/>
        <end position="459"/>
    </location>
</feature>
<dbReference type="InterPro" id="IPR008936">
    <property type="entry name" value="Rho_GTPase_activation_prot"/>
</dbReference>
<feature type="compositionally biased region" description="Basic and acidic residues" evidence="2">
    <location>
        <begin position="832"/>
        <end position="841"/>
    </location>
</feature>
<feature type="domain" description="Rho-GAP" evidence="3">
    <location>
        <begin position="177"/>
        <end position="370"/>
    </location>
</feature>
<evidence type="ECO:0000313" key="4">
    <source>
        <dbReference type="EMBL" id="GAO52355.1"/>
    </source>
</evidence>
<dbReference type="PANTHER" id="PTHR15228:SF25">
    <property type="entry name" value="F-BAR DOMAIN-CONTAINING PROTEIN"/>
    <property type="match status" value="1"/>
</dbReference>
<comment type="caution">
    <text evidence="4">The sequence shown here is derived from an EMBL/GenBank/DDBJ whole genome shotgun (WGS) entry which is preliminary data.</text>
</comment>
<evidence type="ECO:0000256" key="1">
    <source>
        <dbReference type="ARBA" id="ARBA00022468"/>
    </source>
</evidence>
<evidence type="ECO:0000256" key="2">
    <source>
        <dbReference type="SAM" id="MobiDB-lite"/>
    </source>
</evidence>
<dbReference type="EMBL" id="BACD03000066">
    <property type="protein sequence ID" value="GAO52355.1"/>
    <property type="molecule type" value="Genomic_DNA"/>
</dbReference>
<dbReference type="Proteomes" id="UP000033140">
    <property type="component" value="Unassembled WGS sequence"/>
</dbReference>
<dbReference type="AlphaFoldDB" id="A0A0E9NSD9"/>
<dbReference type="SMART" id="SM00324">
    <property type="entry name" value="RhoGAP"/>
    <property type="match status" value="1"/>
</dbReference>
<dbReference type="Gene3D" id="1.10.555.10">
    <property type="entry name" value="Rho GTPase activation protein"/>
    <property type="match status" value="1"/>
</dbReference>
<dbReference type="GO" id="GO:0005096">
    <property type="term" value="F:GTPase activator activity"/>
    <property type="evidence" value="ECO:0007669"/>
    <property type="project" value="UniProtKB-KW"/>
</dbReference>
<feature type="compositionally biased region" description="Low complexity" evidence="2">
    <location>
        <begin position="423"/>
        <end position="433"/>
    </location>
</feature>
<organism evidence="4 5">
    <name type="scientific">Saitoella complicata (strain BCRC 22490 / CBS 7301 / JCM 7358 / NBRC 10748 / NRRL Y-17804)</name>
    <dbReference type="NCBI Taxonomy" id="698492"/>
    <lineage>
        <taxon>Eukaryota</taxon>
        <taxon>Fungi</taxon>
        <taxon>Dikarya</taxon>
        <taxon>Ascomycota</taxon>
        <taxon>Taphrinomycotina</taxon>
        <taxon>Taphrinomycotina incertae sedis</taxon>
        <taxon>Saitoella</taxon>
    </lineage>
</organism>
<reference evidence="4 5" key="2">
    <citation type="journal article" date="2014" name="J. Gen. Appl. Microbiol.">
        <title>The early diverging ascomycetous budding yeast Saitoella complicata has three histone deacetylases belonging to the Clr6, Hos2, and Rpd3 lineages.</title>
        <authorList>
            <person name="Nishida H."/>
            <person name="Matsumoto T."/>
            <person name="Kondo S."/>
            <person name="Hamamoto M."/>
            <person name="Yoshikawa H."/>
        </authorList>
    </citation>
    <scope>NUCLEOTIDE SEQUENCE [LARGE SCALE GENOMIC DNA]</scope>
    <source>
        <strain evidence="4 5">NRRL Y-17804</strain>
    </source>
</reference>
<proteinExistence type="predicted"/>
<keyword evidence="1" id="KW-0343">GTPase activation</keyword>
<dbReference type="STRING" id="698492.A0A0E9NSD9"/>
<dbReference type="InterPro" id="IPR051025">
    <property type="entry name" value="RhoGAP"/>
</dbReference>
<reference evidence="4 5" key="3">
    <citation type="journal article" date="2015" name="Genome Announc.">
        <title>Draft Genome Sequence of the Archiascomycetous Yeast Saitoella complicata.</title>
        <authorList>
            <person name="Yamauchi K."/>
            <person name="Kondo S."/>
            <person name="Hamamoto M."/>
            <person name="Takahashi Y."/>
            <person name="Ogura Y."/>
            <person name="Hayashi T."/>
            <person name="Nishida H."/>
        </authorList>
    </citation>
    <scope>NUCLEOTIDE SEQUENCE [LARGE SCALE GENOMIC DNA]</scope>
    <source>
        <strain evidence="4 5">NRRL Y-17804</strain>
    </source>
</reference>
<feature type="region of interest" description="Disordered" evidence="2">
    <location>
        <begin position="601"/>
        <end position="620"/>
    </location>
</feature>
<dbReference type="PANTHER" id="PTHR15228">
    <property type="entry name" value="SPERMATHECAL PHYSIOLOGY VARIANT"/>
    <property type="match status" value="1"/>
</dbReference>
<name>A0A0E9NSD9_SAICN</name>
<feature type="compositionally biased region" description="Polar residues" evidence="2">
    <location>
        <begin position="683"/>
        <end position="698"/>
    </location>
</feature>
<feature type="region of interest" description="Disordered" evidence="2">
    <location>
        <begin position="641"/>
        <end position="862"/>
    </location>
</feature>
<dbReference type="CDD" id="cd04396">
    <property type="entry name" value="RhoGAP_fSAC7_BAG7"/>
    <property type="match status" value="1"/>
</dbReference>
<feature type="compositionally biased region" description="Low complexity" evidence="2">
    <location>
        <begin position="642"/>
        <end position="660"/>
    </location>
</feature>